<dbReference type="CDD" id="cd00090">
    <property type="entry name" value="HTH_ARSR"/>
    <property type="match status" value="1"/>
</dbReference>
<dbReference type="EMBL" id="JAHWDP010000002">
    <property type="protein sequence ID" value="MBW2937617.1"/>
    <property type="molecule type" value="Genomic_DNA"/>
</dbReference>
<keyword evidence="6" id="KW-1185">Reference proteome</keyword>
<evidence type="ECO:0000313" key="6">
    <source>
        <dbReference type="Proteomes" id="UP001138686"/>
    </source>
</evidence>
<dbReference type="GO" id="GO:0003700">
    <property type="term" value="F:DNA-binding transcription factor activity"/>
    <property type="evidence" value="ECO:0007669"/>
    <property type="project" value="InterPro"/>
</dbReference>
<dbReference type="PANTHER" id="PTHR42756:SF1">
    <property type="entry name" value="TRANSCRIPTIONAL REPRESSOR OF EMRAB OPERON"/>
    <property type="match status" value="1"/>
</dbReference>
<reference evidence="5" key="1">
    <citation type="submission" date="2021-07" db="EMBL/GenBank/DDBJ databases">
        <title>Aureisphaera sp. CAU 1614 isolated from sea sediment.</title>
        <authorList>
            <person name="Kim W."/>
        </authorList>
    </citation>
    <scope>NUCLEOTIDE SEQUENCE</scope>
    <source>
        <strain evidence="5">CAU 1614</strain>
    </source>
</reference>
<organism evidence="5 6">
    <name type="scientific">Halomarinibacterium sedimenti</name>
    <dbReference type="NCBI Taxonomy" id="2857106"/>
    <lineage>
        <taxon>Bacteria</taxon>
        <taxon>Pseudomonadati</taxon>
        <taxon>Bacteroidota</taxon>
        <taxon>Flavobacteriia</taxon>
        <taxon>Flavobacteriales</taxon>
        <taxon>Flavobacteriaceae</taxon>
        <taxon>Halomarinibacterium</taxon>
    </lineage>
</organism>
<proteinExistence type="predicted"/>
<dbReference type="InterPro" id="IPR011991">
    <property type="entry name" value="ArsR-like_HTH"/>
</dbReference>
<evidence type="ECO:0000256" key="2">
    <source>
        <dbReference type="ARBA" id="ARBA00023125"/>
    </source>
</evidence>
<evidence type="ECO:0000256" key="1">
    <source>
        <dbReference type="ARBA" id="ARBA00023015"/>
    </source>
</evidence>
<name>A0A9X1FPS9_9FLAO</name>
<dbReference type="GO" id="GO:0003677">
    <property type="term" value="F:DNA binding"/>
    <property type="evidence" value="ECO:0007669"/>
    <property type="project" value="UniProtKB-KW"/>
</dbReference>
<feature type="domain" description="HTH marR-type" evidence="4">
    <location>
        <begin position="16"/>
        <end position="149"/>
    </location>
</feature>
<accession>A0A9X1FPS9</accession>
<evidence type="ECO:0000259" key="4">
    <source>
        <dbReference type="PROSITE" id="PS50995"/>
    </source>
</evidence>
<dbReference type="Proteomes" id="UP001138686">
    <property type="component" value="Unassembled WGS sequence"/>
</dbReference>
<sequence>MEHNTFNPKEQEFDLSSKIVVGLERVSGVFKILLWEKAKRVGLSPIQIQLLIFIAFHKQELCNVSHLAKEFNVTKPTISDAIKVLEHKGIVEKDFSSADSRSFSIFLSPSGKELVSEVSDFANPLKTHLKGFSQDTLESLFGTLSELIYKLNQSGILTIQRTCYGCSFYDKNEDSDFCNLLGKALLPQDIRIDCPEFVESK</sequence>
<evidence type="ECO:0000313" key="5">
    <source>
        <dbReference type="EMBL" id="MBW2937617.1"/>
    </source>
</evidence>
<keyword evidence="1" id="KW-0805">Transcription regulation</keyword>
<keyword evidence="2" id="KW-0238">DNA-binding</keyword>
<dbReference type="RefSeq" id="WP_219052036.1">
    <property type="nucleotide sequence ID" value="NZ_JAHWDP010000002.1"/>
</dbReference>
<dbReference type="PROSITE" id="PS50995">
    <property type="entry name" value="HTH_MARR_2"/>
    <property type="match status" value="1"/>
</dbReference>
<dbReference type="PANTHER" id="PTHR42756">
    <property type="entry name" value="TRANSCRIPTIONAL REGULATOR, MARR"/>
    <property type="match status" value="1"/>
</dbReference>
<dbReference type="Pfam" id="PF12802">
    <property type="entry name" value="MarR_2"/>
    <property type="match status" value="1"/>
</dbReference>
<comment type="caution">
    <text evidence="5">The sequence shown here is derived from an EMBL/GenBank/DDBJ whole genome shotgun (WGS) entry which is preliminary data.</text>
</comment>
<evidence type="ECO:0000256" key="3">
    <source>
        <dbReference type="ARBA" id="ARBA00023163"/>
    </source>
</evidence>
<dbReference type="InterPro" id="IPR000835">
    <property type="entry name" value="HTH_MarR-typ"/>
</dbReference>
<keyword evidence="3" id="KW-0804">Transcription</keyword>
<protein>
    <submittedName>
        <fullName evidence="5">MarR family winged helix-turn-helix transcriptional regulator</fullName>
    </submittedName>
</protein>
<dbReference type="AlphaFoldDB" id="A0A9X1FPS9"/>
<gene>
    <name evidence="5" type="ORF">KXJ69_05835</name>
</gene>
<dbReference type="SMART" id="SM00347">
    <property type="entry name" value="HTH_MARR"/>
    <property type="match status" value="1"/>
</dbReference>